<reference evidence="5 6" key="1">
    <citation type="journal article" date="2012" name="Genet. Mol. Biol.">
        <title>Analysis of 16S rRNA and mxaF genes revealing insights into Methylobacterium niche-specific plant association.</title>
        <authorList>
            <person name="Dourado M.N."/>
            <person name="Andreote F.D."/>
            <person name="Dini-Andreote F."/>
            <person name="Conti R."/>
            <person name="Araujo J.M."/>
            <person name="Araujo W.L."/>
        </authorList>
    </citation>
    <scope>NUCLEOTIDE SEQUENCE [LARGE SCALE GENOMIC DNA]</scope>
    <source>
        <strain evidence="5 6">TC3-10</strain>
    </source>
</reference>
<dbReference type="PRINTS" id="PR00092">
    <property type="entry name" value="TYROSINASE"/>
</dbReference>
<dbReference type="PANTHER" id="PTHR11474:SF76">
    <property type="entry name" value="SHKT DOMAIN-CONTAINING PROTEIN"/>
    <property type="match status" value="1"/>
</dbReference>
<evidence type="ECO:0000256" key="1">
    <source>
        <dbReference type="ARBA" id="ARBA00022723"/>
    </source>
</evidence>
<organism evidence="5 6">
    <name type="scientific">Methylobacterium oryzae</name>
    <dbReference type="NCBI Taxonomy" id="334852"/>
    <lineage>
        <taxon>Bacteria</taxon>
        <taxon>Pseudomonadati</taxon>
        <taxon>Pseudomonadota</taxon>
        <taxon>Alphaproteobacteria</taxon>
        <taxon>Hyphomicrobiales</taxon>
        <taxon>Methylobacteriaceae</taxon>
        <taxon>Methylobacterium</taxon>
    </lineage>
</organism>
<dbReference type="InterPro" id="IPR050316">
    <property type="entry name" value="Tyrosinase/Hemocyanin"/>
</dbReference>
<dbReference type="InterPro" id="IPR006311">
    <property type="entry name" value="TAT_signal"/>
</dbReference>
<keyword evidence="5" id="KW-0503">Monooxygenase</keyword>
<dbReference type="PROSITE" id="PS51318">
    <property type="entry name" value="TAT"/>
    <property type="match status" value="1"/>
</dbReference>
<evidence type="ECO:0000259" key="3">
    <source>
        <dbReference type="PROSITE" id="PS00497"/>
    </source>
</evidence>
<dbReference type="EMBL" id="MLCA01000014">
    <property type="protein sequence ID" value="MEE7493416.1"/>
    <property type="molecule type" value="Genomic_DNA"/>
</dbReference>
<dbReference type="RefSeq" id="WP_331303650.1">
    <property type="nucleotide sequence ID" value="NZ_MLCA01000014.1"/>
</dbReference>
<feature type="domain" description="Tyrosinase copper-binding" evidence="3">
    <location>
        <begin position="91"/>
        <end position="108"/>
    </location>
</feature>
<dbReference type="InterPro" id="IPR002227">
    <property type="entry name" value="Tyrosinase_Cu-bd"/>
</dbReference>
<keyword evidence="6" id="KW-1185">Reference proteome</keyword>
<comment type="caution">
    <text evidence="5">The sequence shown here is derived from an EMBL/GenBank/DDBJ whole genome shotgun (WGS) entry which is preliminary data.</text>
</comment>
<dbReference type="PROSITE" id="PS00498">
    <property type="entry name" value="TYROSINASE_2"/>
    <property type="match status" value="1"/>
</dbReference>
<evidence type="ECO:0000313" key="6">
    <source>
        <dbReference type="Proteomes" id="UP001355206"/>
    </source>
</evidence>
<accession>A0ABU7TUF6</accession>
<dbReference type="PROSITE" id="PS00497">
    <property type="entry name" value="TYROSINASE_1"/>
    <property type="match status" value="1"/>
</dbReference>
<name>A0ABU7TUF6_9HYPH</name>
<dbReference type="Gene3D" id="1.10.1280.10">
    <property type="entry name" value="Di-copper center containing domain from catechol oxidase"/>
    <property type="match status" value="1"/>
</dbReference>
<dbReference type="Proteomes" id="UP001355206">
    <property type="component" value="Unassembled WGS sequence"/>
</dbReference>
<dbReference type="Pfam" id="PF00264">
    <property type="entry name" value="Tyrosinase"/>
    <property type="match status" value="1"/>
</dbReference>
<proteinExistence type="predicted"/>
<dbReference type="GO" id="GO:0004497">
    <property type="term" value="F:monooxygenase activity"/>
    <property type="evidence" value="ECO:0007669"/>
    <property type="project" value="UniProtKB-KW"/>
</dbReference>
<evidence type="ECO:0000259" key="4">
    <source>
        <dbReference type="PROSITE" id="PS00498"/>
    </source>
</evidence>
<feature type="domain" description="Tyrosinase copper-binding" evidence="4">
    <location>
        <begin position="239"/>
        <end position="250"/>
    </location>
</feature>
<dbReference type="SUPFAM" id="SSF48056">
    <property type="entry name" value="Di-copper centre-containing domain"/>
    <property type="match status" value="1"/>
</dbReference>
<protein>
    <submittedName>
        <fullName evidence="5">Monooxygenase</fullName>
    </submittedName>
</protein>
<evidence type="ECO:0000313" key="5">
    <source>
        <dbReference type="EMBL" id="MEE7493416.1"/>
    </source>
</evidence>
<keyword evidence="1" id="KW-0479">Metal-binding</keyword>
<evidence type="ECO:0000256" key="2">
    <source>
        <dbReference type="ARBA" id="ARBA00023008"/>
    </source>
</evidence>
<keyword evidence="5" id="KW-0560">Oxidoreductase</keyword>
<sequence length="522" mass="54906">MAVTRRGALAAGGIVGAGLLAGQVPGTAALAGPVGVPVRRSLQGLAWNDPILETYRDAVRILKAKPAADPLSWVGLCSIHGGPSSFKYCPHGDWYFLPWHRAFTVMYERIVRSVTGNPDFAMPFWDWTANPLMPEVFLSPATPDGRPNPLHVDDDGVRRTWPADRPMPSSIVGRAVLDEILGATPYEVFGTSRNPLQDSSDPDWVPRGGGVQGTLEATPHNNVHNLVGGWMPTRQSPRDPLFFMHHCNIDRIWALWSAGHQNSAAPLWTEMTFTEHFRNPDGSFWSPKVSDLQDPEALGYSYGLRTVASAAAGPDSRTVALGRKLDSVLAPPTGRAATPGVVTASVANASTATSAAPLSLPLPLPAGAIATIARRAPSPSGTAAVNSGRSLELAATGPRALVFLRDVAITDPSTTSFRVFVDQPDLGPDTADTAPGYVGTVAVLDHGSGDDAGHRDGHAPRQDGRHVAPSFVLDITDAIQRVHGASGAPPAEVRLQLLPVSIGGGPVGTARPTIVEVAVAAG</sequence>
<dbReference type="InterPro" id="IPR008922">
    <property type="entry name" value="Di-copper_centre_dom_sf"/>
</dbReference>
<dbReference type="PANTHER" id="PTHR11474">
    <property type="entry name" value="TYROSINASE FAMILY MEMBER"/>
    <property type="match status" value="1"/>
</dbReference>
<keyword evidence="2" id="KW-0186">Copper</keyword>
<gene>
    <name evidence="5" type="ORF">MOTC310_24365</name>
</gene>